<dbReference type="EMBL" id="CAXKWB010077455">
    <property type="protein sequence ID" value="CAL4201683.1"/>
    <property type="molecule type" value="Genomic_DNA"/>
</dbReference>
<proteinExistence type="predicted"/>
<evidence type="ECO:0000256" key="1">
    <source>
        <dbReference type="SAM" id="Phobius"/>
    </source>
</evidence>
<dbReference type="AlphaFoldDB" id="A0AAV2SJW3"/>
<keyword evidence="1" id="KW-0812">Transmembrane</keyword>
<feature type="transmembrane region" description="Helical" evidence="1">
    <location>
        <begin position="12"/>
        <end position="31"/>
    </location>
</feature>
<dbReference type="Proteomes" id="UP001497623">
    <property type="component" value="Unassembled WGS sequence"/>
</dbReference>
<sequence>MKKANCSPKKKIIIGVLGSAKAVLFGLFAHFCAREMLSPALYDTQTLYDTQNAFSSIHCMTLKVFRCVLERCSAEDGLVHLRQHVMYVMAHQLHKHTSVSTELLSAALSLATRHTFSFDHMEMEVDPSLALPHQVSLCNLLFWSNVIE</sequence>
<organism evidence="2 3">
    <name type="scientific">Meganyctiphanes norvegica</name>
    <name type="common">Northern krill</name>
    <name type="synonym">Thysanopoda norvegica</name>
    <dbReference type="NCBI Taxonomy" id="48144"/>
    <lineage>
        <taxon>Eukaryota</taxon>
        <taxon>Metazoa</taxon>
        <taxon>Ecdysozoa</taxon>
        <taxon>Arthropoda</taxon>
        <taxon>Crustacea</taxon>
        <taxon>Multicrustacea</taxon>
        <taxon>Malacostraca</taxon>
        <taxon>Eumalacostraca</taxon>
        <taxon>Eucarida</taxon>
        <taxon>Euphausiacea</taxon>
        <taxon>Euphausiidae</taxon>
        <taxon>Meganyctiphanes</taxon>
    </lineage>
</organism>
<keyword evidence="3" id="KW-1185">Reference proteome</keyword>
<keyword evidence="1" id="KW-1133">Transmembrane helix</keyword>
<name>A0AAV2SJW3_MEGNR</name>
<comment type="caution">
    <text evidence="2">The sequence shown here is derived from an EMBL/GenBank/DDBJ whole genome shotgun (WGS) entry which is preliminary data.</text>
</comment>
<gene>
    <name evidence="2" type="ORF">MNOR_LOCUS37613</name>
</gene>
<keyword evidence="1" id="KW-0472">Membrane</keyword>
<evidence type="ECO:0000313" key="2">
    <source>
        <dbReference type="EMBL" id="CAL4201683.1"/>
    </source>
</evidence>
<accession>A0AAV2SJW3</accession>
<evidence type="ECO:0000313" key="3">
    <source>
        <dbReference type="Proteomes" id="UP001497623"/>
    </source>
</evidence>
<protein>
    <submittedName>
        <fullName evidence="2">Uncharacterized protein</fullName>
    </submittedName>
</protein>
<reference evidence="2 3" key="1">
    <citation type="submission" date="2024-05" db="EMBL/GenBank/DDBJ databases">
        <authorList>
            <person name="Wallberg A."/>
        </authorList>
    </citation>
    <scope>NUCLEOTIDE SEQUENCE [LARGE SCALE GENOMIC DNA]</scope>
</reference>
<feature type="non-terminal residue" evidence="2">
    <location>
        <position position="148"/>
    </location>
</feature>